<keyword evidence="2" id="KW-1185">Reference proteome</keyword>
<dbReference type="EMBL" id="QTSX02007242">
    <property type="protein sequence ID" value="KAJ9049357.1"/>
    <property type="molecule type" value="Genomic_DNA"/>
</dbReference>
<accession>A0ACC2RGZ3</accession>
<proteinExistence type="predicted"/>
<comment type="caution">
    <text evidence="1">The sequence shown here is derived from an EMBL/GenBank/DDBJ whole genome shotgun (WGS) entry which is preliminary data.</text>
</comment>
<organism evidence="1 2">
    <name type="scientific">Entomophthora muscae</name>
    <dbReference type="NCBI Taxonomy" id="34485"/>
    <lineage>
        <taxon>Eukaryota</taxon>
        <taxon>Fungi</taxon>
        <taxon>Fungi incertae sedis</taxon>
        <taxon>Zoopagomycota</taxon>
        <taxon>Entomophthoromycotina</taxon>
        <taxon>Entomophthoromycetes</taxon>
        <taxon>Entomophthorales</taxon>
        <taxon>Entomophthoraceae</taxon>
        <taxon>Entomophthora</taxon>
    </lineage>
</organism>
<name>A0ACC2RGZ3_9FUNG</name>
<dbReference type="Proteomes" id="UP001165960">
    <property type="component" value="Unassembled WGS sequence"/>
</dbReference>
<evidence type="ECO:0000313" key="2">
    <source>
        <dbReference type="Proteomes" id="UP001165960"/>
    </source>
</evidence>
<evidence type="ECO:0000313" key="1">
    <source>
        <dbReference type="EMBL" id="KAJ9049357.1"/>
    </source>
</evidence>
<reference evidence="1" key="1">
    <citation type="submission" date="2022-04" db="EMBL/GenBank/DDBJ databases">
        <title>Genome of the entomopathogenic fungus Entomophthora muscae.</title>
        <authorList>
            <person name="Elya C."/>
            <person name="Lovett B.R."/>
            <person name="Lee E."/>
            <person name="Macias A.M."/>
            <person name="Hajek A.E."/>
            <person name="De Bivort B.L."/>
            <person name="Kasson M.T."/>
            <person name="De Fine Licht H.H."/>
            <person name="Stajich J.E."/>
        </authorList>
    </citation>
    <scope>NUCLEOTIDE SEQUENCE</scope>
    <source>
        <strain evidence="1">Berkeley</strain>
    </source>
</reference>
<protein>
    <submittedName>
        <fullName evidence="1">Hsp90 cochaperone</fullName>
    </submittedName>
</protein>
<sequence length="575" mass="64190">MSAEEFKALGNKAFAAGDHATAIKHFSDAIALDPNNHVLYSNRSASYASIKDYAKALEDGTKTVELKPDWAKGYGRKAAAYHGLGDSDNAIKTYEEGLKIEPGNKTLESGLRQVEESYAAQASSGLSSIFQGDVFSKIQANPKISHFLHNEGFRQKIIAIQQDPNSLSKYMDDPQIMNTMMYLMGMGDMMGGSGGPSPFMPPSAAGQAQSYEPPTPQQAQPKSEPKPEPTPEPEPMELSEEDIKKQEAIKEKDLGNAEYKKKNFDQAIAHYEKAWELDNTNVTILTNKSAVLFEMGKYDECIATCENAVDVGREHRADYKIIAKAFGRMGSSYLKKDDLALAIKFFQKSLAEHRTPDILAKLKDTEKAKAIREKEAYRDPKIADAEREKGNELFKKSNFAEAVKHYSEAIKRNDQDPRSFSNRAACYTKLMALNEALKDCEACIALDPTFIKGYVRKAAIEFIKKDYTKCLEICEDAKTKDVEKKHHAELDQQIYKCYQALNETTTGPATEAEREEALKRAATDPEVQRIMNDPVMQQILQQMQQNPAAIQEHMRNPVIAANIRKLIASGIIRMG</sequence>
<gene>
    <name evidence="1" type="primary">STI1_4</name>
    <name evidence="1" type="ORF">DSO57_1025376</name>
</gene>